<sequence length="72" mass="8111">SEYWHRMWMRHEDALRRALAAETGAPETDPECAALAHFALETSALAIRSEDPVHTVEAAFAILEHGWRASPR</sequence>
<accession>A0ABW3MK27</accession>
<evidence type="ECO:0000313" key="1">
    <source>
        <dbReference type="EMBL" id="MFD1049599.1"/>
    </source>
</evidence>
<gene>
    <name evidence="1" type="ORF">ACFQ1S_30775</name>
</gene>
<feature type="non-terminal residue" evidence="1">
    <location>
        <position position="1"/>
    </location>
</feature>
<protein>
    <submittedName>
        <fullName evidence="1">TetR/AcrR family transcriptional regulator</fullName>
    </submittedName>
</protein>
<reference evidence="2" key="1">
    <citation type="journal article" date="2019" name="Int. J. Syst. Evol. Microbiol.">
        <title>The Global Catalogue of Microorganisms (GCM) 10K type strain sequencing project: providing services to taxonomists for standard genome sequencing and annotation.</title>
        <authorList>
            <consortium name="The Broad Institute Genomics Platform"/>
            <consortium name="The Broad Institute Genome Sequencing Center for Infectious Disease"/>
            <person name="Wu L."/>
            <person name="Ma J."/>
        </authorList>
    </citation>
    <scope>NUCLEOTIDE SEQUENCE [LARGE SCALE GENOMIC DNA]</scope>
    <source>
        <strain evidence="2">JCM 31486</strain>
    </source>
</reference>
<dbReference type="Proteomes" id="UP001597045">
    <property type="component" value="Unassembled WGS sequence"/>
</dbReference>
<proteinExistence type="predicted"/>
<evidence type="ECO:0000313" key="2">
    <source>
        <dbReference type="Proteomes" id="UP001597045"/>
    </source>
</evidence>
<name>A0ABW3MK27_9PSEU</name>
<dbReference type="EMBL" id="JBHTIS010002280">
    <property type="protein sequence ID" value="MFD1049599.1"/>
    <property type="molecule type" value="Genomic_DNA"/>
</dbReference>
<organism evidence="1 2">
    <name type="scientific">Kibdelosporangium lantanae</name>
    <dbReference type="NCBI Taxonomy" id="1497396"/>
    <lineage>
        <taxon>Bacteria</taxon>
        <taxon>Bacillati</taxon>
        <taxon>Actinomycetota</taxon>
        <taxon>Actinomycetes</taxon>
        <taxon>Pseudonocardiales</taxon>
        <taxon>Pseudonocardiaceae</taxon>
        <taxon>Kibdelosporangium</taxon>
    </lineage>
</organism>
<dbReference type="Gene3D" id="1.10.357.10">
    <property type="entry name" value="Tetracycline Repressor, domain 2"/>
    <property type="match status" value="1"/>
</dbReference>
<keyword evidence="2" id="KW-1185">Reference proteome</keyword>
<comment type="caution">
    <text evidence="1">The sequence shown here is derived from an EMBL/GenBank/DDBJ whole genome shotgun (WGS) entry which is preliminary data.</text>
</comment>